<dbReference type="AlphaFoldDB" id="A0A7H8QG05"/>
<dbReference type="InterPro" id="IPR016181">
    <property type="entry name" value="Acyl_CoA_acyltransferase"/>
</dbReference>
<reference evidence="5" key="2">
    <citation type="submission" date="2020-06" db="EMBL/GenBank/DDBJ databases">
        <title>Isolation of Planomicrobium glaciei.</title>
        <authorList>
            <person name="Malisova L."/>
            <person name="Safrankova R."/>
            <person name="Jakubu V."/>
            <person name="Spanelova P."/>
        </authorList>
    </citation>
    <scope>NUCLEOTIDE SEQUENCE [LARGE SCALE GENOMIC DNA]</scope>
    <source>
        <strain evidence="5">NRL-ATB46093</strain>
        <plasmid evidence="5">unnamed2</plasmid>
    </source>
</reference>
<dbReference type="GO" id="GO:0016747">
    <property type="term" value="F:acyltransferase activity, transferring groups other than amino-acyl groups"/>
    <property type="evidence" value="ECO:0007669"/>
    <property type="project" value="InterPro"/>
</dbReference>
<keyword evidence="5" id="KW-1185">Reference proteome</keyword>
<dbReference type="PANTHER" id="PTHR43072:SF23">
    <property type="entry name" value="UPF0039 PROTEIN C11D3.02C"/>
    <property type="match status" value="1"/>
</dbReference>
<evidence type="ECO:0000256" key="1">
    <source>
        <dbReference type="ARBA" id="ARBA00022679"/>
    </source>
</evidence>
<keyword evidence="2" id="KW-0012">Acyltransferase</keyword>
<dbReference type="InterPro" id="IPR000182">
    <property type="entry name" value="GNAT_dom"/>
</dbReference>
<keyword evidence="1 4" id="KW-0808">Transferase</keyword>
<organism evidence="4 5">
    <name type="scientific">Planococcus glaciei</name>
    <dbReference type="NCBI Taxonomy" id="459472"/>
    <lineage>
        <taxon>Bacteria</taxon>
        <taxon>Bacillati</taxon>
        <taxon>Bacillota</taxon>
        <taxon>Bacilli</taxon>
        <taxon>Bacillales</taxon>
        <taxon>Caryophanaceae</taxon>
        <taxon>Planococcus</taxon>
    </lineage>
</organism>
<dbReference type="Pfam" id="PF00583">
    <property type="entry name" value="Acetyltransf_1"/>
    <property type="match status" value="1"/>
</dbReference>
<evidence type="ECO:0000259" key="3">
    <source>
        <dbReference type="PROSITE" id="PS51186"/>
    </source>
</evidence>
<protein>
    <submittedName>
        <fullName evidence="4">N-acetyltransferase</fullName>
    </submittedName>
</protein>
<geneLocation type="plasmid" evidence="4 5">
    <name>unnamed2</name>
</geneLocation>
<feature type="domain" description="N-acetyltransferase" evidence="3">
    <location>
        <begin position="3"/>
        <end position="154"/>
    </location>
</feature>
<name>A0A7H8QG05_9BACL</name>
<dbReference type="SUPFAM" id="SSF55729">
    <property type="entry name" value="Acyl-CoA N-acyltransferases (Nat)"/>
    <property type="match status" value="1"/>
</dbReference>
<evidence type="ECO:0000313" key="5">
    <source>
        <dbReference type="Proteomes" id="UP000509222"/>
    </source>
</evidence>
<accession>A0A7H8QG05</accession>
<reference evidence="4 5" key="1">
    <citation type="submission" date="2020-04" db="EMBL/GenBank/DDBJ databases">
        <authorList>
            <person name="Pajer P."/>
            <person name="Broz P."/>
        </authorList>
    </citation>
    <scope>NUCLEOTIDE SEQUENCE [LARGE SCALE GENOMIC DNA]</scope>
    <source>
        <strain evidence="5">NRL-ATB46093</strain>
        <plasmid evidence="4 5">unnamed2</plasmid>
    </source>
</reference>
<dbReference type="Gene3D" id="3.40.630.30">
    <property type="match status" value="1"/>
</dbReference>
<dbReference type="PANTHER" id="PTHR43072">
    <property type="entry name" value="N-ACETYLTRANSFERASE"/>
    <property type="match status" value="1"/>
</dbReference>
<dbReference type="RefSeq" id="WP_176295253.1">
    <property type="nucleotide sequence ID" value="NZ_CP051179.1"/>
</dbReference>
<dbReference type="PROSITE" id="PS51186">
    <property type="entry name" value="GNAT"/>
    <property type="match status" value="1"/>
</dbReference>
<evidence type="ECO:0000256" key="2">
    <source>
        <dbReference type="ARBA" id="ARBA00023315"/>
    </source>
</evidence>
<evidence type="ECO:0000313" key="4">
    <source>
        <dbReference type="EMBL" id="QKX52829.1"/>
    </source>
</evidence>
<proteinExistence type="predicted"/>
<keyword evidence="4" id="KW-0614">Plasmid</keyword>
<sequence length="165" mass="18431">MHRIIRTFETADWPAVKRIYEAGLATGLASFETEAPSYEKWADQTDSACRLVLEEGQQIIGWCKVSAVSSRQVYKGVGEVSVYVDPAHKGKGIGMALLQALICASEAQGFWTLQASIFPENHASLQLHLKNGFREVGRRERIGQRAGVWRDTILLERRSQVNGWA</sequence>
<dbReference type="EMBL" id="CP051179">
    <property type="protein sequence ID" value="QKX52829.1"/>
    <property type="molecule type" value="Genomic_DNA"/>
</dbReference>
<dbReference type="CDD" id="cd04301">
    <property type="entry name" value="NAT_SF"/>
    <property type="match status" value="1"/>
</dbReference>
<gene>
    <name evidence="4" type="ORF">HF394_19560</name>
</gene>
<dbReference type="Proteomes" id="UP000509222">
    <property type="component" value="Plasmid unnamed2"/>
</dbReference>